<dbReference type="Gene3D" id="2.60.40.10">
    <property type="entry name" value="Immunoglobulins"/>
    <property type="match status" value="2"/>
</dbReference>
<keyword evidence="10" id="KW-1185">Reference proteome</keyword>
<evidence type="ECO:0000256" key="5">
    <source>
        <dbReference type="SAM" id="MobiDB-lite"/>
    </source>
</evidence>
<accession>A0ABR2YW94</accession>
<dbReference type="Proteomes" id="UP001491310">
    <property type="component" value="Unassembled WGS sequence"/>
</dbReference>
<dbReference type="InterPro" id="IPR032109">
    <property type="entry name" value="Big_3_5"/>
</dbReference>
<dbReference type="Pfam" id="PF12627">
    <property type="entry name" value="PolyA_pol_RNAbd"/>
    <property type="match status" value="1"/>
</dbReference>
<evidence type="ECO:0000256" key="1">
    <source>
        <dbReference type="ARBA" id="ARBA00007265"/>
    </source>
</evidence>
<comment type="caution">
    <text evidence="9">The sequence shown here is derived from an EMBL/GenBank/DDBJ whole genome shotgun (WGS) entry which is preliminary data.</text>
</comment>
<evidence type="ECO:0000259" key="7">
    <source>
        <dbReference type="Pfam" id="PF12627"/>
    </source>
</evidence>
<comment type="similarity">
    <text evidence="1 4">Belongs to the tRNA nucleotidyltransferase/poly(A) polymerase family.</text>
</comment>
<evidence type="ECO:0000256" key="2">
    <source>
        <dbReference type="ARBA" id="ARBA00022679"/>
    </source>
</evidence>
<organism evidence="9 10">
    <name type="scientific">Coccomyxa subellipsoidea</name>
    <dbReference type="NCBI Taxonomy" id="248742"/>
    <lineage>
        <taxon>Eukaryota</taxon>
        <taxon>Viridiplantae</taxon>
        <taxon>Chlorophyta</taxon>
        <taxon>core chlorophytes</taxon>
        <taxon>Trebouxiophyceae</taxon>
        <taxon>Trebouxiophyceae incertae sedis</taxon>
        <taxon>Coccomyxaceae</taxon>
        <taxon>Coccomyxa</taxon>
    </lineage>
</organism>
<dbReference type="Gene3D" id="3.30.460.10">
    <property type="entry name" value="Beta Polymerase, domain 2"/>
    <property type="match status" value="1"/>
</dbReference>
<keyword evidence="2 4" id="KW-0808">Transferase</keyword>
<dbReference type="SUPFAM" id="SSF81301">
    <property type="entry name" value="Nucleotidyltransferase"/>
    <property type="match status" value="1"/>
</dbReference>
<reference evidence="9 10" key="1">
    <citation type="journal article" date="2024" name="Nat. Commun.">
        <title>Phylogenomics reveals the evolutionary origins of lichenization in chlorophyte algae.</title>
        <authorList>
            <person name="Puginier C."/>
            <person name="Libourel C."/>
            <person name="Otte J."/>
            <person name="Skaloud P."/>
            <person name="Haon M."/>
            <person name="Grisel S."/>
            <person name="Petersen M."/>
            <person name="Berrin J.G."/>
            <person name="Delaux P.M."/>
            <person name="Dal Grande F."/>
            <person name="Keller J."/>
        </authorList>
    </citation>
    <scope>NUCLEOTIDE SEQUENCE [LARGE SCALE GENOMIC DNA]</scope>
    <source>
        <strain evidence="9 10">SAG 216-7</strain>
    </source>
</reference>
<name>A0ABR2YW94_9CHLO</name>
<dbReference type="InterPro" id="IPR013783">
    <property type="entry name" value="Ig-like_fold"/>
</dbReference>
<dbReference type="EMBL" id="JALJOT010000004">
    <property type="protein sequence ID" value="KAK9916132.1"/>
    <property type="molecule type" value="Genomic_DNA"/>
</dbReference>
<dbReference type="InterPro" id="IPR032828">
    <property type="entry name" value="PolyA_RNA-bd"/>
</dbReference>
<dbReference type="InterPro" id="IPR052191">
    <property type="entry name" value="tRNA_ntf/polyA_polymerase_I"/>
</dbReference>
<protein>
    <recommendedName>
        <fullName evidence="11">Poly A polymerase head domain-containing protein</fullName>
    </recommendedName>
</protein>
<dbReference type="Pfam" id="PF16640">
    <property type="entry name" value="Big_3_5"/>
    <property type="match status" value="1"/>
</dbReference>
<dbReference type="PANTHER" id="PTHR43051">
    <property type="entry name" value="POLYNUCLEOTIDE ADENYLYLTRANSFERASE FAMILY PROTEIN"/>
    <property type="match status" value="1"/>
</dbReference>
<evidence type="ECO:0000259" key="8">
    <source>
        <dbReference type="Pfam" id="PF16640"/>
    </source>
</evidence>
<feature type="region of interest" description="Disordered" evidence="5">
    <location>
        <begin position="326"/>
        <end position="355"/>
    </location>
</feature>
<feature type="region of interest" description="Disordered" evidence="5">
    <location>
        <begin position="842"/>
        <end position="874"/>
    </location>
</feature>
<gene>
    <name evidence="9" type="ORF">WJX75_008996</name>
</gene>
<dbReference type="Pfam" id="PF01743">
    <property type="entry name" value="PolyA_pol"/>
    <property type="match status" value="1"/>
</dbReference>
<evidence type="ECO:0000256" key="3">
    <source>
        <dbReference type="ARBA" id="ARBA00022741"/>
    </source>
</evidence>
<keyword evidence="3" id="KW-0547">Nucleotide-binding</keyword>
<evidence type="ECO:0000313" key="10">
    <source>
        <dbReference type="Proteomes" id="UP001491310"/>
    </source>
</evidence>
<feature type="compositionally biased region" description="Low complexity" evidence="5">
    <location>
        <begin position="850"/>
        <end position="860"/>
    </location>
</feature>
<feature type="domain" description="tRNA nucleotidyltransferase/poly(A) polymerase RNA and SrmB- binding" evidence="7">
    <location>
        <begin position="205"/>
        <end position="265"/>
    </location>
</feature>
<evidence type="ECO:0000313" key="9">
    <source>
        <dbReference type="EMBL" id="KAK9916132.1"/>
    </source>
</evidence>
<evidence type="ECO:0008006" key="11">
    <source>
        <dbReference type="Google" id="ProtNLM"/>
    </source>
</evidence>
<keyword evidence="4" id="KW-0694">RNA-binding</keyword>
<evidence type="ECO:0000259" key="6">
    <source>
        <dbReference type="Pfam" id="PF01743"/>
    </source>
</evidence>
<feature type="domain" description="Poly A polymerase head" evidence="6">
    <location>
        <begin position="28"/>
        <end position="178"/>
    </location>
</feature>
<dbReference type="InterPro" id="IPR043519">
    <property type="entry name" value="NT_sf"/>
</dbReference>
<dbReference type="Gene3D" id="1.10.3090.10">
    <property type="entry name" value="cca-adding enzyme, domain 2"/>
    <property type="match status" value="1"/>
</dbReference>
<dbReference type="InterPro" id="IPR002646">
    <property type="entry name" value="PolA_pol_head_dom"/>
</dbReference>
<proteinExistence type="inferred from homology"/>
<sequence length="1295" mass="132665">MHPIRPHDIPRGVWTVLLRLRGAGHEGYLVGGAVRDLLLQSKPKDFDILTTATPVQVKRLFGNCRIIGKRFPIVHVFADGACLEVSSFGTRANRELIPPDAAAFLPRHNLNDKGKGRKGSGKGAAPMALQPEVLWAAARTDNAMARDFTCNAIMFDPFSALLLDYAGGFRDCQRRVLRTVGDPETSFREDPARMLRAVRHAARVGLTIEEKTGQAMVKEAAEVLKLPGGRLLMEAQAMFSYGAAAASLRLLWRYRLLEVLVPPLAERFTRRRLPRNPRRPVSDPVLDLLEQLDRKVQPHAPIDWTVWAALMVAPLVTDALGAAQKAKGTKHGAKDSSKRQGQGQGQPSKAKEEDGKCSICKKSEAALEQRAKFRGLLDATVRSMILAPGNGAEEVKGIIPVAQWQKVVSILVSLVDCVELPSLAATACEDCQAEVARDGPFGKLQGKDMGHQLLLEVKPLLLKELKGRAAIEEVTHSPRKKRLAWLVEMVSGLRGLLACTAAVALVLFPFSQAQILPSLGLTAALLGTQETPVGDSIYGTPRTFQATIANLGTQTDIQGDLTFFAGATPICTAPLLPNTTLVGVKVALNDLDPTFAVSLLKAIVAGTSGLDPTVASGILGPLNIVLPFVGNLISASTLPTILNGIAGVVGGIGLNTLTINAGVVATCTTATLPVGSYTGLTVAYADLRLGGQTVSLNPIIPIPLLLPTATLGLGDFNVIKASDTVQATTPAPTLPGATTPLTGTVVNSSPGSILPPDGGNVTAFLGTTQIGSGPVTPGATGTTSTFSFPITVPTGTAPGSQPITLQYSGTSNFNPSASGTGGSPAGPTLTVPYVVAFTGTPTPTSPPAGTPVTVAGTATTPGGGPAPTGSVTLTVNGVTTGPFTLTPGTGSTSTFSGTLTAPAQPSNGTPYPVTINYTPDVPAFTGPTPPATFPLTVGPATGAVAITVTPLTPASTAPVTVNGTVTGSNGLPPAGTVDIKVDGNTVLSGVPVNSDGTFTGTFPAPGPGLHTITATYNPAPGNSIGSATSPPTTITVGPATSTITQTVTPNPAPPGGPVTVAGTVTNTDGTSPAGGTVIVYLNGVPVGTATVGGDGKFNIPFTAPTTPGTYYLLTTFTPSGATAPTASVLTTFTVSAGGGGTTPTNITISFGNGGNGFTFPNCLGPLTISVSGSGTPSPTGNVTLSISGGKIGSIPITLGSASFVNGVATFNFESLAVKKELLDKAISHLLSFKQKLTLEDIRNYNLLPEGDFLLLPGAYTLTASYPGDSIYAASTGTAPFNVDPLCLLLALALRG</sequence>
<dbReference type="SUPFAM" id="SSF81891">
    <property type="entry name" value="Poly A polymerase C-terminal region-like"/>
    <property type="match status" value="1"/>
</dbReference>
<dbReference type="PANTHER" id="PTHR43051:SF1">
    <property type="entry name" value="POLYNUCLEOTIDE ADENYLYLTRANSFERASE FAMILY PROTEIN"/>
    <property type="match status" value="1"/>
</dbReference>
<evidence type="ECO:0000256" key="4">
    <source>
        <dbReference type="RuleBase" id="RU003953"/>
    </source>
</evidence>
<feature type="domain" description="Bacterial Ig-like" evidence="8">
    <location>
        <begin position="947"/>
        <end position="1036"/>
    </location>
</feature>